<organism evidence="1 2">
    <name type="scientific">Lasiosphaeria hispida</name>
    <dbReference type="NCBI Taxonomy" id="260671"/>
    <lineage>
        <taxon>Eukaryota</taxon>
        <taxon>Fungi</taxon>
        <taxon>Dikarya</taxon>
        <taxon>Ascomycota</taxon>
        <taxon>Pezizomycotina</taxon>
        <taxon>Sordariomycetes</taxon>
        <taxon>Sordariomycetidae</taxon>
        <taxon>Sordariales</taxon>
        <taxon>Lasiosphaeriaceae</taxon>
        <taxon>Lasiosphaeria</taxon>
    </lineage>
</organism>
<evidence type="ECO:0000313" key="2">
    <source>
        <dbReference type="Proteomes" id="UP001275084"/>
    </source>
</evidence>
<reference evidence="1" key="1">
    <citation type="journal article" date="2023" name="Mol. Phylogenet. Evol.">
        <title>Genome-scale phylogeny and comparative genomics of the fungal order Sordariales.</title>
        <authorList>
            <person name="Hensen N."/>
            <person name="Bonometti L."/>
            <person name="Westerberg I."/>
            <person name="Brannstrom I.O."/>
            <person name="Guillou S."/>
            <person name="Cros-Aarteil S."/>
            <person name="Calhoun S."/>
            <person name="Haridas S."/>
            <person name="Kuo A."/>
            <person name="Mondo S."/>
            <person name="Pangilinan J."/>
            <person name="Riley R."/>
            <person name="LaButti K."/>
            <person name="Andreopoulos B."/>
            <person name="Lipzen A."/>
            <person name="Chen C."/>
            <person name="Yan M."/>
            <person name="Daum C."/>
            <person name="Ng V."/>
            <person name="Clum A."/>
            <person name="Steindorff A."/>
            <person name="Ohm R.A."/>
            <person name="Martin F."/>
            <person name="Silar P."/>
            <person name="Natvig D.O."/>
            <person name="Lalanne C."/>
            <person name="Gautier V."/>
            <person name="Ament-Velasquez S.L."/>
            <person name="Kruys A."/>
            <person name="Hutchinson M.I."/>
            <person name="Powell A.J."/>
            <person name="Barry K."/>
            <person name="Miller A.N."/>
            <person name="Grigoriev I.V."/>
            <person name="Debuchy R."/>
            <person name="Gladieux P."/>
            <person name="Hiltunen Thoren M."/>
            <person name="Johannesson H."/>
        </authorList>
    </citation>
    <scope>NUCLEOTIDE SEQUENCE</scope>
    <source>
        <strain evidence="1">CBS 955.72</strain>
    </source>
</reference>
<dbReference type="AlphaFoldDB" id="A0AAJ0M7P8"/>
<comment type="caution">
    <text evidence="1">The sequence shown here is derived from an EMBL/GenBank/DDBJ whole genome shotgun (WGS) entry which is preliminary data.</text>
</comment>
<evidence type="ECO:0000313" key="1">
    <source>
        <dbReference type="EMBL" id="KAK3339738.1"/>
    </source>
</evidence>
<accession>A0AAJ0M7P8</accession>
<name>A0AAJ0M7P8_9PEZI</name>
<protein>
    <submittedName>
        <fullName evidence="1">Uncharacterized protein</fullName>
    </submittedName>
</protein>
<dbReference type="Proteomes" id="UP001275084">
    <property type="component" value="Unassembled WGS sequence"/>
</dbReference>
<dbReference type="EMBL" id="JAUIQD010000009">
    <property type="protein sequence ID" value="KAK3339738.1"/>
    <property type="molecule type" value="Genomic_DNA"/>
</dbReference>
<reference evidence="1" key="2">
    <citation type="submission" date="2023-06" db="EMBL/GenBank/DDBJ databases">
        <authorList>
            <consortium name="Lawrence Berkeley National Laboratory"/>
            <person name="Haridas S."/>
            <person name="Hensen N."/>
            <person name="Bonometti L."/>
            <person name="Westerberg I."/>
            <person name="Brannstrom I.O."/>
            <person name="Guillou S."/>
            <person name="Cros-Aarteil S."/>
            <person name="Calhoun S."/>
            <person name="Kuo A."/>
            <person name="Mondo S."/>
            <person name="Pangilinan J."/>
            <person name="Riley R."/>
            <person name="Labutti K."/>
            <person name="Andreopoulos B."/>
            <person name="Lipzen A."/>
            <person name="Chen C."/>
            <person name="Yanf M."/>
            <person name="Daum C."/>
            <person name="Ng V."/>
            <person name="Clum A."/>
            <person name="Steindorff A."/>
            <person name="Ohm R."/>
            <person name="Martin F."/>
            <person name="Silar P."/>
            <person name="Natvig D."/>
            <person name="Lalanne C."/>
            <person name="Gautier V."/>
            <person name="Ament-Velasquez S.L."/>
            <person name="Kruys A."/>
            <person name="Hutchinson M.I."/>
            <person name="Powell A.J."/>
            <person name="Barry K."/>
            <person name="Miller A.N."/>
            <person name="Grigoriev I.V."/>
            <person name="Debuchy R."/>
            <person name="Gladieux P."/>
            <person name="Thoren M.H."/>
            <person name="Johannesson H."/>
        </authorList>
    </citation>
    <scope>NUCLEOTIDE SEQUENCE</scope>
    <source>
        <strain evidence="1">CBS 955.72</strain>
    </source>
</reference>
<gene>
    <name evidence="1" type="ORF">B0T25DRAFT_560494</name>
</gene>
<feature type="non-terminal residue" evidence="1">
    <location>
        <position position="319"/>
    </location>
</feature>
<keyword evidence="2" id="KW-1185">Reference proteome</keyword>
<sequence length="319" mass="36223">MGDTACTGDATAQNIPTKGRVAKTWRCITTYVGGIFLILLRLLTGRYSGSEIGSMESSESRELASREKPKWNWRWKRTDLSEHKQPDIQNFLDGPRMGGADEDDVVAKKWSHMTPGIELNSRYITNLDRNPVSDLGWKIANDAPQYPAMEPPTEEFSTILAGCENHTKSHVIALEEELERIYWQFINGAIGLLKSGLQAYLDHGLMSPVDIHSLDILHQGCLEDMGREYHMRRDGARVKPMEYAYMAKIRRVNETYKALGLRLSCPKILLDEAMAMGMAVDRDGARPEDEMHFIRECADMRRGVKPYKGYLKSRLSHCL</sequence>
<proteinExistence type="predicted"/>